<comment type="caution">
    <text evidence="2">The sequence shown here is derived from an EMBL/GenBank/DDBJ whole genome shotgun (WGS) entry which is preliminary data.</text>
</comment>
<keyword evidence="3" id="KW-1185">Reference proteome</keyword>
<evidence type="ECO:0000313" key="3">
    <source>
        <dbReference type="Proteomes" id="UP000298663"/>
    </source>
</evidence>
<keyword evidence="1" id="KW-1133">Transmembrane helix</keyword>
<reference evidence="2 3" key="2">
    <citation type="journal article" date="2019" name="G3 (Bethesda)">
        <title>Hybrid Assembly of the Genome of the Entomopathogenic Nematode Steinernema carpocapsae Identifies the X-Chromosome.</title>
        <authorList>
            <person name="Serra L."/>
            <person name="Macchietto M."/>
            <person name="Macias-Munoz A."/>
            <person name="McGill C.J."/>
            <person name="Rodriguez I.M."/>
            <person name="Rodriguez B."/>
            <person name="Murad R."/>
            <person name="Mortazavi A."/>
        </authorList>
    </citation>
    <scope>NUCLEOTIDE SEQUENCE [LARGE SCALE GENOMIC DNA]</scope>
    <source>
        <strain evidence="2 3">ALL</strain>
    </source>
</reference>
<accession>A0A4U5MJL1</accession>
<reference evidence="2 3" key="1">
    <citation type="journal article" date="2015" name="Genome Biol.">
        <title>Comparative genomics of Steinernema reveals deeply conserved gene regulatory networks.</title>
        <authorList>
            <person name="Dillman A.R."/>
            <person name="Macchietto M."/>
            <person name="Porter C.F."/>
            <person name="Rogers A."/>
            <person name="Williams B."/>
            <person name="Antoshechkin I."/>
            <person name="Lee M.M."/>
            <person name="Goodwin Z."/>
            <person name="Lu X."/>
            <person name="Lewis E.E."/>
            <person name="Goodrich-Blair H."/>
            <person name="Stock S.P."/>
            <person name="Adams B.J."/>
            <person name="Sternberg P.W."/>
            <person name="Mortazavi A."/>
        </authorList>
    </citation>
    <scope>NUCLEOTIDE SEQUENCE [LARGE SCALE GENOMIC DNA]</scope>
    <source>
        <strain evidence="2 3">ALL</strain>
    </source>
</reference>
<dbReference type="Proteomes" id="UP000298663">
    <property type="component" value="Unassembled WGS sequence"/>
</dbReference>
<evidence type="ECO:0000256" key="1">
    <source>
        <dbReference type="SAM" id="Phobius"/>
    </source>
</evidence>
<organism evidence="2 3">
    <name type="scientific">Steinernema carpocapsae</name>
    <name type="common">Entomopathogenic nematode</name>
    <dbReference type="NCBI Taxonomy" id="34508"/>
    <lineage>
        <taxon>Eukaryota</taxon>
        <taxon>Metazoa</taxon>
        <taxon>Ecdysozoa</taxon>
        <taxon>Nematoda</taxon>
        <taxon>Chromadorea</taxon>
        <taxon>Rhabditida</taxon>
        <taxon>Tylenchina</taxon>
        <taxon>Panagrolaimomorpha</taxon>
        <taxon>Strongyloidoidea</taxon>
        <taxon>Steinernematidae</taxon>
        <taxon>Steinernema</taxon>
    </lineage>
</organism>
<dbReference type="EMBL" id="AZBU02000007">
    <property type="protein sequence ID" value="TKR69564.1"/>
    <property type="molecule type" value="Genomic_DNA"/>
</dbReference>
<feature type="transmembrane region" description="Helical" evidence="1">
    <location>
        <begin position="46"/>
        <end position="66"/>
    </location>
</feature>
<dbReference type="AlphaFoldDB" id="A0A4U5MJL1"/>
<feature type="transmembrane region" description="Helical" evidence="1">
    <location>
        <begin position="7"/>
        <end position="26"/>
    </location>
</feature>
<evidence type="ECO:0008006" key="4">
    <source>
        <dbReference type="Google" id="ProtNLM"/>
    </source>
</evidence>
<sequence length="83" mass="9899">MHESWLILIYTFSVFLPLPALNYVIFTLFRHTSSRVEDSNPFGGKVALGLCFSSCYYMVFFLYAYSRDRKEIRRVKNQFRDPE</sequence>
<proteinExistence type="predicted"/>
<name>A0A4U5MJL1_STECR</name>
<keyword evidence="1" id="KW-0812">Transmembrane</keyword>
<evidence type="ECO:0000313" key="2">
    <source>
        <dbReference type="EMBL" id="TKR69564.1"/>
    </source>
</evidence>
<keyword evidence="1" id="KW-0472">Membrane</keyword>
<protein>
    <recommendedName>
        <fullName evidence="4">G-protein coupled receptors family 1 profile domain-containing protein</fullName>
    </recommendedName>
</protein>
<gene>
    <name evidence="2" type="ORF">L596_021705</name>
</gene>